<name>A0ABP9STX2_9ACTN</name>
<protein>
    <recommendedName>
        <fullName evidence="5">Type I restriction modification DNA specificity domain-containing protein</fullName>
    </recommendedName>
</protein>
<comment type="similarity">
    <text evidence="1">Belongs to the type-I restriction system S methylase family.</text>
</comment>
<dbReference type="Proteomes" id="UP001501570">
    <property type="component" value="Unassembled WGS sequence"/>
</dbReference>
<dbReference type="EMBL" id="BAABJQ010000057">
    <property type="protein sequence ID" value="GAA5202023.1"/>
    <property type="molecule type" value="Genomic_DNA"/>
</dbReference>
<evidence type="ECO:0000256" key="3">
    <source>
        <dbReference type="ARBA" id="ARBA00023125"/>
    </source>
</evidence>
<dbReference type="InterPro" id="IPR051212">
    <property type="entry name" value="Type-I_RE_S_subunit"/>
</dbReference>
<keyword evidence="3" id="KW-0238">DNA-binding</keyword>
<dbReference type="InterPro" id="IPR044946">
    <property type="entry name" value="Restrct_endonuc_typeI_TRD_sf"/>
</dbReference>
<evidence type="ECO:0000256" key="4">
    <source>
        <dbReference type="ARBA" id="ARBA00038652"/>
    </source>
</evidence>
<comment type="caution">
    <text evidence="6">The sequence shown here is derived from an EMBL/GenBank/DDBJ whole genome shotgun (WGS) entry which is preliminary data.</text>
</comment>
<feature type="domain" description="Type I restriction modification DNA specificity" evidence="5">
    <location>
        <begin position="20"/>
        <end position="191"/>
    </location>
</feature>
<sequence length="413" mass="46072">MSQISDRIPDLCRQGVPVLPLGKVGTWYGGGTPSKSVPEYWDNGTVPWLSPKDMDTGRVLTTEDHITEAALDKSPAKLVPAGSVAFVVRSNILRRRLPIALVPVAVTLNQDMRAVVPHDGVLVEYLAHVCRARSEVILSLAGRTDGSMAAIQSSVLMEFSIPVPPVEVQREIVRILDGFVALEAEIENELEARRRQRLAFARTLPGAPYTRALGSDATKLVRLGEVATQYVEPLRVLPDATYTNLGVKWYGEGAFARESKPGSAIKGTTLYRVKPQQFIYNRMFVTEGSFALVTPELADGVVSNEFPVYDLDTSRVLPEWLLLYFKDEFTLKRIEGEVTGTERGSTKSRRRWKEEQLEAFQIELPSIPAQRELLRVIGTLAALESALRDELAARRKQSSYYRDRLLMFEELAV</sequence>
<accession>A0ABP9STX2</accession>
<evidence type="ECO:0000256" key="1">
    <source>
        <dbReference type="ARBA" id="ARBA00010923"/>
    </source>
</evidence>
<dbReference type="InterPro" id="IPR000055">
    <property type="entry name" value="Restrct_endonuc_typeI_TRD"/>
</dbReference>
<dbReference type="SUPFAM" id="SSF116734">
    <property type="entry name" value="DNA methylase specificity domain"/>
    <property type="match status" value="2"/>
</dbReference>
<reference evidence="7" key="1">
    <citation type="journal article" date="2019" name="Int. J. Syst. Evol. Microbiol.">
        <title>The Global Catalogue of Microorganisms (GCM) 10K type strain sequencing project: providing services to taxonomists for standard genome sequencing and annotation.</title>
        <authorList>
            <consortium name="The Broad Institute Genomics Platform"/>
            <consortium name="The Broad Institute Genome Sequencing Center for Infectious Disease"/>
            <person name="Wu L."/>
            <person name="Ma J."/>
        </authorList>
    </citation>
    <scope>NUCLEOTIDE SEQUENCE [LARGE SCALE GENOMIC DNA]</scope>
    <source>
        <strain evidence="7">JCM 18304</strain>
    </source>
</reference>
<comment type="subunit">
    <text evidence="4">The methyltransferase is composed of M and S polypeptides.</text>
</comment>
<organism evidence="6 7">
    <name type="scientific">Rugosimonospora acidiphila</name>
    <dbReference type="NCBI Taxonomy" id="556531"/>
    <lineage>
        <taxon>Bacteria</taxon>
        <taxon>Bacillati</taxon>
        <taxon>Actinomycetota</taxon>
        <taxon>Actinomycetes</taxon>
        <taxon>Micromonosporales</taxon>
        <taxon>Micromonosporaceae</taxon>
        <taxon>Rugosimonospora</taxon>
    </lineage>
</organism>
<proteinExistence type="inferred from homology"/>
<gene>
    <name evidence="6" type="ORF">GCM10023322_83080</name>
</gene>
<evidence type="ECO:0000259" key="5">
    <source>
        <dbReference type="Pfam" id="PF01420"/>
    </source>
</evidence>
<dbReference type="Pfam" id="PF01420">
    <property type="entry name" value="Methylase_S"/>
    <property type="match status" value="1"/>
</dbReference>
<dbReference type="CDD" id="cd17249">
    <property type="entry name" value="RMtype1_S_EcoR124I-TRD2-CR2_like"/>
    <property type="match status" value="1"/>
</dbReference>
<dbReference type="PANTHER" id="PTHR43140">
    <property type="entry name" value="TYPE-1 RESTRICTION ENZYME ECOKI SPECIFICITY PROTEIN"/>
    <property type="match status" value="1"/>
</dbReference>
<evidence type="ECO:0000313" key="7">
    <source>
        <dbReference type="Proteomes" id="UP001501570"/>
    </source>
</evidence>
<dbReference type="RefSeq" id="WP_345639268.1">
    <property type="nucleotide sequence ID" value="NZ_BAABJQ010000057.1"/>
</dbReference>
<keyword evidence="2" id="KW-0680">Restriction system</keyword>
<dbReference type="PANTHER" id="PTHR43140:SF1">
    <property type="entry name" value="TYPE I RESTRICTION ENZYME ECOKI SPECIFICITY SUBUNIT"/>
    <property type="match status" value="1"/>
</dbReference>
<evidence type="ECO:0000313" key="6">
    <source>
        <dbReference type="EMBL" id="GAA5202023.1"/>
    </source>
</evidence>
<dbReference type="Gene3D" id="3.90.220.20">
    <property type="entry name" value="DNA methylase specificity domains"/>
    <property type="match status" value="2"/>
</dbReference>
<evidence type="ECO:0000256" key="2">
    <source>
        <dbReference type="ARBA" id="ARBA00022747"/>
    </source>
</evidence>
<keyword evidence="7" id="KW-1185">Reference proteome</keyword>